<dbReference type="EMBL" id="JAVDQD010000002">
    <property type="protein sequence ID" value="MDR6239161.1"/>
    <property type="molecule type" value="Genomic_DNA"/>
</dbReference>
<evidence type="ECO:0000313" key="1">
    <source>
        <dbReference type="EMBL" id="MDR6239161.1"/>
    </source>
</evidence>
<dbReference type="AlphaFoldDB" id="A0AAE3XNS8"/>
<dbReference type="RefSeq" id="WP_309938716.1">
    <property type="nucleotide sequence ID" value="NZ_AP025305.1"/>
</dbReference>
<name>A0AAE3XNS8_9BACT</name>
<proteinExistence type="predicted"/>
<protein>
    <recommendedName>
        <fullName evidence="3">Outer membrane protein beta-barrel domain-containing protein</fullName>
    </recommendedName>
</protein>
<reference evidence="1" key="1">
    <citation type="submission" date="2023-07" db="EMBL/GenBank/DDBJ databases">
        <title>Genomic Encyclopedia of Type Strains, Phase IV (KMG-IV): sequencing the most valuable type-strain genomes for metagenomic binning, comparative biology and taxonomic classification.</title>
        <authorList>
            <person name="Goeker M."/>
        </authorList>
    </citation>
    <scope>NUCLEOTIDE SEQUENCE</scope>
    <source>
        <strain evidence="1">DSM 26174</strain>
    </source>
</reference>
<evidence type="ECO:0000313" key="2">
    <source>
        <dbReference type="Proteomes" id="UP001185092"/>
    </source>
</evidence>
<comment type="caution">
    <text evidence="1">The sequence shown here is derived from an EMBL/GenBank/DDBJ whole genome shotgun (WGS) entry which is preliminary data.</text>
</comment>
<evidence type="ECO:0008006" key="3">
    <source>
        <dbReference type="Google" id="ProtNLM"/>
    </source>
</evidence>
<dbReference type="Proteomes" id="UP001185092">
    <property type="component" value="Unassembled WGS sequence"/>
</dbReference>
<gene>
    <name evidence="1" type="ORF">HNQ88_002198</name>
</gene>
<organism evidence="1 2">
    <name type="scientific">Aureibacter tunicatorum</name>
    <dbReference type="NCBI Taxonomy" id="866807"/>
    <lineage>
        <taxon>Bacteria</taxon>
        <taxon>Pseudomonadati</taxon>
        <taxon>Bacteroidota</taxon>
        <taxon>Cytophagia</taxon>
        <taxon>Cytophagales</taxon>
        <taxon>Persicobacteraceae</taxon>
        <taxon>Aureibacter</taxon>
    </lineage>
</organism>
<sequence length="308" mass="35521">MKTYLIFLLIVIPSVCYAGYTPGDTLKIIIKDEGEVLLIADDSTEVAGFEKYDVNRMVEDALKGYDAQKKSVTISDNTGEVYLKDTTSRRKSKTSIWYDKTMRKDGKLKIKPIFDFGINGWFQNGKTPNNQGKDYAVRYWGSWHVALGLGKDLYLSDKFLIETGLSFSWYNFKFEHDNLRIDNQSDPIEFYLDTDPERNYKKSKLTVAYFGAKIIPTFTIYTLRFGAGMYGDFKLDDYTKIKYSENGSTSKRRDHGNRVGSFRYGLRVEMGSSDIMYFMTYDLNPLFPDGRGPDNLHPFTFGFTFFVD</sequence>
<accession>A0AAE3XNS8</accession>
<keyword evidence="2" id="KW-1185">Reference proteome</keyword>